<comment type="similarity">
    <text evidence="1">Belongs to the acyl-ACP thioesterase family.</text>
</comment>
<feature type="domain" description="Acyl-ACP thioesterase N-terminal hotdog" evidence="8">
    <location>
        <begin position="3"/>
        <end position="131"/>
    </location>
</feature>
<evidence type="ECO:0000256" key="4">
    <source>
        <dbReference type="ARBA" id="ARBA00022832"/>
    </source>
</evidence>
<dbReference type="RefSeq" id="WP_066673798.1">
    <property type="nucleotide sequence ID" value="NZ_CABMIZ010000002.1"/>
</dbReference>
<evidence type="ECO:0000256" key="6">
    <source>
        <dbReference type="ARBA" id="ARBA00023098"/>
    </source>
</evidence>
<organism evidence="10 12">
    <name type="scientific">Clostridium septicum</name>
    <dbReference type="NCBI Taxonomy" id="1504"/>
    <lineage>
        <taxon>Bacteria</taxon>
        <taxon>Bacillati</taxon>
        <taxon>Bacillota</taxon>
        <taxon>Clostridia</taxon>
        <taxon>Eubacteriales</taxon>
        <taxon>Clostridiaceae</taxon>
        <taxon>Clostridium</taxon>
    </lineage>
</organism>
<dbReference type="InterPro" id="IPR002864">
    <property type="entry name" value="Acyl-ACP_thioesterase_NHD"/>
</dbReference>
<sequence length="249" mass="29401">MGEQYSKDYQVHFYEADYNLDCTMTSIINILGDVGTEQSEKLGVGINYLVDKNMAWVFYQYDVKIIRYPKYGEKLKAVTVAKGFKKFYAIREYSIYDEDGNKVVEAQAIFFLINIEKRKTMRIPEEQYKAYGLESDIKEPFKIERLEKLQESTYEKEFKIRYSDIDFNRHVNNAKYVEWAIESLPIEVVRNFKLENIKVTFEKECTYGEEIRALSSVRKEEDGSLISIHRIESKDGIELTKLIGKWMKV</sequence>
<keyword evidence="6" id="KW-0443">Lipid metabolism</keyword>
<protein>
    <submittedName>
        <fullName evidence="10 11">Thioesterase</fullName>
    </submittedName>
</protein>
<gene>
    <name evidence="10" type="ORF">CP523_07500</name>
    <name evidence="11" type="ORF">NH397_15840</name>
</gene>
<dbReference type="SUPFAM" id="SSF54637">
    <property type="entry name" value="Thioesterase/thiol ester dehydrase-isomerase"/>
    <property type="match status" value="2"/>
</dbReference>
<dbReference type="OrthoDB" id="9801517at2"/>
<dbReference type="InterPro" id="IPR049427">
    <property type="entry name" value="Acyl-ACP_TE_C"/>
</dbReference>
<reference evidence="11" key="2">
    <citation type="submission" date="2022-06" db="EMBL/GenBank/DDBJ databases">
        <authorList>
            <person name="Holder M.E."/>
            <person name="Ajami N.J."/>
            <person name="Petrosino J.F."/>
        </authorList>
    </citation>
    <scope>NUCLEOTIDE SEQUENCE</scope>
    <source>
        <strain evidence="11">RMA 8861</strain>
    </source>
</reference>
<dbReference type="KEGG" id="csep:CP523_07500"/>
<evidence type="ECO:0000256" key="7">
    <source>
        <dbReference type="ARBA" id="ARBA00023160"/>
    </source>
</evidence>
<keyword evidence="7" id="KW-0275">Fatty acid biosynthesis</keyword>
<evidence type="ECO:0000256" key="3">
    <source>
        <dbReference type="ARBA" id="ARBA00022801"/>
    </source>
</evidence>
<name>A0A9N7JMA1_CLOSE</name>
<dbReference type="PANTHER" id="PTHR31727">
    <property type="entry name" value="OLEOYL-ACYL CARRIER PROTEIN THIOESTERASE 1, CHLOROPLASTIC"/>
    <property type="match status" value="1"/>
</dbReference>
<evidence type="ECO:0000259" key="9">
    <source>
        <dbReference type="Pfam" id="PF20791"/>
    </source>
</evidence>
<evidence type="ECO:0000256" key="5">
    <source>
        <dbReference type="ARBA" id="ARBA00022946"/>
    </source>
</evidence>
<reference evidence="10 12" key="1">
    <citation type="submission" date="2017-09" db="EMBL/GenBank/DDBJ databases">
        <authorList>
            <person name="Thomas P."/>
            <person name="Seyboldt C."/>
        </authorList>
    </citation>
    <scope>NUCLEOTIDE SEQUENCE [LARGE SCALE GENOMIC DNA]</scope>
    <source>
        <strain evidence="10 12">DSM 7534</strain>
    </source>
</reference>
<dbReference type="Gene3D" id="3.10.129.10">
    <property type="entry name" value="Hotdog Thioesterase"/>
    <property type="match status" value="1"/>
</dbReference>
<evidence type="ECO:0000259" key="8">
    <source>
        <dbReference type="Pfam" id="PF01643"/>
    </source>
</evidence>
<dbReference type="CDD" id="cd00586">
    <property type="entry name" value="4HBT"/>
    <property type="match status" value="1"/>
</dbReference>
<evidence type="ECO:0000256" key="1">
    <source>
        <dbReference type="ARBA" id="ARBA00006500"/>
    </source>
</evidence>
<dbReference type="GeneID" id="303560518"/>
<dbReference type="Pfam" id="PF01643">
    <property type="entry name" value="Acyl-ACP_TE"/>
    <property type="match status" value="1"/>
</dbReference>
<keyword evidence="3" id="KW-0378">Hydrolase</keyword>
<dbReference type="InterPro" id="IPR029069">
    <property type="entry name" value="HotDog_dom_sf"/>
</dbReference>
<dbReference type="Pfam" id="PF20791">
    <property type="entry name" value="Acyl-ACP_TE_C"/>
    <property type="match status" value="1"/>
</dbReference>
<proteinExistence type="inferred from homology"/>
<feature type="domain" description="Acyl-ACP thioesterase-like C-terminal" evidence="9">
    <location>
        <begin position="150"/>
        <end position="247"/>
    </location>
</feature>
<evidence type="ECO:0000256" key="2">
    <source>
        <dbReference type="ARBA" id="ARBA00022516"/>
    </source>
</evidence>
<evidence type="ECO:0000313" key="12">
    <source>
        <dbReference type="Proteomes" id="UP000280586"/>
    </source>
</evidence>
<dbReference type="EMBL" id="CP099799">
    <property type="protein sequence ID" value="USS00886.1"/>
    <property type="molecule type" value="Genomic_DNA"/>
</dbReference>
<dbReference type="Proteomes" id="UP001055437">
    <property type="component" value="Chromosome"/>
</dbReference>
<keyword evidence="5" id="KW-0809">Transit peptide</keyword>
<evidence type="ECO:0000313" key="11">
    <source>
        <dbReference type="EMBL" id="USS00886.1"/>
    </source>
</evidence>
<dbReference type="InterPro" id="IPR045023">
    <property type="entry name" value="FATA/B"/>
</dbReference>
<dbReference type="EMBL" id="CP023671">
    <property type="protein sequence ID" value="AYE34297.1"/>
    <property type="molecule type" value="Genomic_DNA"/>
</dbReference>
<keyword evidence="4" id="KW-0276">Fatty acid metabolism</keyword>
<keyword evidence="13" id="KW-1185">Reference proteome</keyword>
<dbReference type="GO" id="GO:0000036">
    <property type="term" value="F:acyl carrier activity"/>
    <property type="evidence" value="ECO:0007669"/>
    <property type="project" value="TreeGrafter"/>
</dbReference>
<keyword evidence="2" id="KW-0444">Lipid biosynthesis</keyword>
<dbReference type="PANTHER" id="PTHR31727:SF6">
    <property type="entry name" value="OLEOYL-ACYL CARRIER PROTEIN THIOESTERASE 1, CHLOROPLASTIC"/>
    <property type="match status" value="1"/>
</dbReference>
<evidence type="ECO:0000313" key="13">
    <source>
        <dbReference type="Proteomes" id="UP001055437"/>
    </source>
</evidence>
<dbReference type="Proteomes" id="UP000280586">
    <property type="component" value="Chromosome"/>
</dbReference>
<dbReference type="AlphaFoldDB" id="A0A9N7JMA1"/>
<accession>A0A9N7JMA1</accession>
<evidence type="ECO:0000313" key="10">
    <source>
        <dbReference type="EMBL" id="AYE34297.1"/>
    </source>
</evidence>
<dbReference type="GO" id="GO:0016297">
    <property type="term" value="F:fatty acyl-[ACP] hydrolase activity"/>
    <property type="evidence" value="ECO:0007669"/>
    <property type="project" value="InterPro"/>
</dbReference>